<dbReference type="Proteomes" id="UP001056120">
    <property type="component" value="Linkage Group LG18"/>
</dbReference>
<name>A0ACB9E8X4_9ASTR</name>
<gene>
    <name evidence="1" type="ORF">L1987_55032</name>
</gene>
<dbReference type="EMBL" id="CM042035">
    <property type="protein sequence ID" value="KAI3755236.1"/>
    <property type="molecule type" value="Genomic_DNA"/>
</dbReference>
<protein>
    <submittedName>
        <fullName evidence="1">Uncharacterized protein</fullName>
    </submittedName>
</protein>
<evidence type="ECO:0000313" key="2">
    <source>
        <dbReference type="Proteomes" id="UP001056120"/>
    </source>
</evidence>
<sequence length="129" mass="13606">MVDSSPDRQSPAVATAVDSGAEVLVAATFISGNEQTGVAHPVINEIQEGACMDGSVNSTAPSSNKMVYFFRAEDTPNGHGLEIPPQQSLSSLAPFASLGPRSSPPPAQWVIPDLIKDLVRYLTITPFLI</sequence>
<keyword evidence="2" id="KW-1185">Reference proteome</keyword>
<comment type="caution">
    <text evidence="1">The sequence shown here is derived from an EMBL/GenBank/DDBJ whole genome shotgun (WGS) entry which is preliminary data.</text>
</comment>
<evidence type="ECO:0000313" key="1">
    <source>
        <dbReference type="EMBL" id="KAI3755236.1"/>
    </source>
</evidence>
<proteinExistence type="predicted"/>
<accession>A0ACB9E8X4</accession>
<organism evidence="1 2">
    <name type="scientific">Smallanthus sonchifolius</name>
    <dbReference type="NCBI Taxonomy" id="185202"/>
    <lineage>
        <taxon>Eukaryota</taxon>
        <taxon>Viridiplantae</taxon>
        <taxon>Streptophyta</taxon>
        <taxon>Embryophyta</taxon>
        <taxon>Tracheophyta</taxon>
        <taxon>Spermatophyta</taxon>
        <taxon>Magnoliopsida</taxon>
        <taxon>eudicotyledons</taxon>
        <taxon>Gunneridae</taxon>
        <taxon>Pentapetalae</taxon>
        <taxon>asterids</taxon>
        <taxon>campanulids</taxon>
        <taxon>Asterales</taxon>
        <taxon>Asteraceae</taxon>
        <taxon>Asteroideae</taxon>
        <taxon>Heliantheae alliance</taxon>
        <taxon>Millerieae</taxon>
        <taxon>Smallanthus</taxon>
    </lineage>
</organism>
<reference evidence="2" key="1">
    <citation type="journal article" date="2022" name="Mol. Ecol. Resour.">
        <title>The genomes of chicory, endive, great burdock and yacon provide insights into Asteraceae palaeo-polyploidization history and plant inulin production.</title>
        <authorList>
            <person name="Fan W."/>
            <person name="Wang S."/>
            <person name="Wang H."/>
            <person name="Wang A."/>
            <person name="Jiang F."/>
            <person name="Liu H."/>
            <person name="Zhao H."/>
            <person name="Xu D."/>
            <person name="Zhang Y."/>
        </authorList>
    </citation>
    <scope>NUCLEOTIDE SEQUENCE [LARGE SCALE GENOMIC DNA]</scope>
    <source>
        <strain evidence="2">cv. Yunnan</strain>
    </source>
</reference>
<reference evidence="1 2" key="2">
    <citation type="journal article" date="2022" name="Mol. Ecol. Resour.">
        <title>The genomes of chicory, endive, great burdock and yacon provide insights into Asteraceae paleo-polyploidization history and plant inulin production.</title>
        <authorList>
            <person name="Fan W."/>
            <person name="Wang S."/>
            <person name="Wang H."/>
            <person name="Wang A."/>
            <person name="Jiang F."/>
            <person name="Liu H."/>
            <person name="Zhao H."/>
            <person name="Xu D."/>
            <person name="Zhang Y."/>
        </authorList>
    </citation>
    <scope>NUCLEOTIDE SEQUENCE [LARGE SCALE GENOMIC DNA]</scope>
    <source>
        <strain evidence="2">cv. Yunnan</strain>
        <tissue evidence="1">Leaves</tissue>
    </source>
</reference>